<dbReference type="Proteomes" id="UP000543579">
    <property type="component" value="Unassembled WGS sequence"/>
</dbReference>
<keyword evidence="4 7" id="KW-0812">Transmembrane</keyword>
<accession>A0A7W5CHE6</accession>
<evidence type="ECO:0000313" key="9">
    <source>
        <dbReference type="Proteomes" id="UP000543579"/>
    </source>
</evidence>
<keyword evidence="6 7" id="KW-0472">Membrane</keyword>
<feature type="transmembrane region" description="Helical" evidence="7">
    <location>
        <begin position="326"/>
        <end position="344"/>
    </location>
</feature>
<feature type="transmembrane region" description="Helical" evidence="7">
    <location>
        <begin position="175"/>
        <end position="196"/>
    </location>
</feature>
<comment type="caution">
    <text evidence="8">The sequence shown here is derived from an EMBL/GenBank/DDBJ whole genome shotgun (WGS) entry which is preliminary data.</text>
</comment>
<evidence type="ECO:0000256" key="3">
    <source>
        <dbReference type="ARBA" id="ARBA00022475"/>
    </source>
</evidence>
<feature type="transmembrane region" description="Helical" evidence="7">
    <location>
        <begin position="356"/>
        <end position="375"/>
    </location>
</feature>
<reference evidence="8 9" key="1">
    <citation type="submission" date="2020-08" db="EMBL/GenBank/DDBJ databases">
        <title>Genomic Encyclopedia of Type Strains, Phase III (KMG-III): the genomes of soil and plant-associated and newly described type strains.</title>
        <authorList>
            <person name="Whitman W."/>
        </authorList>
    </citation>
    <scope>NUCLEOTIDE SEQUENCE [LARGE SCALE GENOMIC DNA]</scope>
    <source>
        <strain evidence="8 9">CECT 8356</strain>
    </source>
</reference>
<sequence length="488" mass="51292">MEPDASPGSRARGATLLLSTQWLRYLLQVVNIVVLARLIGPADFGIVSLGLAITGIASVLGDFGLSLAALREKQLSEQQKSNLLWLNTAIGAVLAVIVAAAAVPIAQAFDDERLVIVVLIAAPAYLFRAAAVQFHVELNRTDRFRRLAASELGGDALGAATAVTLALVGSGYVALALQGTVAALVTLAWACVAAGWRPRLPRRAPMKHLLVFGVSTLGTHAAHYVTTNVDTIAMGAWYSAATVGFYSRAYQLVMLPLQQVAAPLTRILLPRLAEVADDLDALNAALVRAQSLVSHALLAMTGLLVVGGAPVIEVVLGAAWLPAMQYLPVLAAGTVFQTIAYGYYWGFAARGRSGALFLSEIVGRVPMVLLVVAWAPLAPVGVAWAVVAGQMLIWASGTFVFAPRAGLRVGALLITAIVPLTVSGLATLGTWGLDVAVLASLPPLARLVSIVAAWVVLAVGLLAVCGRRDARLMFDTLQKMLPRRFSRV</sequence>
<dbReference type="GO" id="GO:0005886">
    <property type="term" value="C:plasma membrane"/>
    <property type="evidence" value="ECO:0007669"/>
    <property type="project" value="UniProtKB-SubCell"/>
</dbReference>
<dbReference type="RefSeq" id="WP_183418738.1">
    <property type="nucleotide sequence ID" value="NZ_JACHXY010000001.1"/>
</dbReference>
<organism evidence="8 9">
    <name type="scientific">Microbacterium proteolyticum</name>
    <dbReference type="NCBI Taxonomy" id="1572644"/>
    <lineage>
        <taxon>Bacteria</taxon>
        <taxon>Bacillati</taxon>
        <taxon>Actinomycetota</taxon>
        <taxon>Actinomycetes</taxon>
        <taxon>Micrococcales</taxon>
        <taxon>Microbacteriaceae</taxon>
        <taxon>Microbacterium</taxon>
    </lineage>
</organism>
<dbReference type="Pfam" id="PF13440">
    <property type="entry name" value="Polysacc_synt_3"/>
    <property type="match status" value="1"/>
</dbReference>
<feature type="transmembrane region" description="Helical" evidence="7">
    <location>
        <begin position="444"/>
        <end position="464"/>
    </location>
</feature>
<comment type="subcellular location">
    <subcellularLocation>
        <location evidence="1">Cell membrane</location>
        <topology evidence="1">Multi-pass membrane protein</topology>
    </subcellularLocation>
</comment>
<dbReference type="AlphaFoldDB" id="A0A7W5CHE6"/>
<feature type="transmembrane region" description="Helical" evidence="7">
    <location>
        <begin position="296"/>
        <end position="320"/>
    </location>
</feature>
<feature type="transmembrane region" description="Helical" evidence="7">
    <location>
        <begin position="409"/>
        <end position="432"/>
    </location>
</feature>
<keyword evidence="5 7" id="KW-1133">Transmembrane helix</keyword>
<feature type="transmembrane region" description="Helical" evidence="7">
    <location>
        <begin position="152"/>
        <end position="169"/>
    </location>
</feature>
<evidence type="ECO:0000256" key="6">
    <source>
        <dbReference type="ARBA" id="ARBA00023136"/>
    </source>
</evidence>
<feature type="transmembrane region" description="Helical" evidence="7">
    <location>
        <begin position="82"/>
        <end position="102"/>
    </location>
</feature>
<proteinExistence type="inferred from homology"/>
<name>A0A7W5CHE6_9MICO</name>
<evidence type="ECO:0000256" key="7">
    <source>
        <dbReference type="SAM" id="Phobius"/>
    </source>
</evidence>
<dbReference type="PANTHER" id="PTHR30250:SF10">
    <property type="entry name" value="LIPOPOLYSACCHARIDE BIOSYNTHESIS PROTEIN WZXC"/>
    <property type="match status" value="1"/>
</dbReference>
<evidence type="ECO:0000256" key="4">
    <source>
        <dbReference type="ARBA" id="ARBA00022692"/>
    </source>
</evidence>
<feature type="transmembrane region" description="Helical" evidence="7">
    <location>
        <begin position="114"/>
        <end position="131"/>
    </location>
</feature>
<evidence type="ECO:0000313" key="8">
    <source>
        <dbReference type="EMBL" id="MBB3157305.1"/>
    </source>
</evidence>
<evidence type="ECO:0000256" key="5">
    <source>
        <dbReference type="ARBA" id="ARBA00022989"/>
    </source>
</evidence>
<evidence type="ECO:0000256" key="2">
    <source>
        <dbReference type="ARBA" id="ARBA00007430"/>
    </source>
</evidence>
<feature type="transmembrane region" description="Helical" evidence="7">
    <location>
        <begin position="46"/>
        <end position="70"/>
    </location>
</feature>
<dbReference type="InterPro" id="IPR050833">
    <property type="entry name" value="Poly_Biosynth_Transport"/>
</dbReference>
<dbReference type="PANTHER" id="PTHR30250">
    <property type="entry name" value="PST FAMILY PREDICTED COLANIC ACID TRANSPORTER"/>
    <property type="match status" value="1"/>
</dbReference>
<dbReference type="EMBL" id="JACHXY010000001">
    <property type="protein sequence ID" value="MBB3157305.1"/>
    <property type="molecule type" value="Genomic_DNA"/>
</dbReference>
<feature type="transmembrane region" description="Helical" evidence="7">
    <location>
        <begin position="381"/>
        <end position="402"/>
    </location>
</feature>
<protein>
    <submittedName>
        <fullName evidence="8">PST family polysaccharide transporter</fullName>
    </submittedName>
</protein>
<gene>
    <name evidence="8" type="ORF">FHS07_000989</name>
</gene>
<evidence type="ECO:0000256" key="1">
    <source>
        <dbReference type="ARBA" id="ARBA00004651"/>
    </source>
</evidence>
<keyword evidence="3" id="KW-1003">Cell membrane</keyword>
<comment type="similarity">
    <text evidence="2">Belongs to the polysaccharide synthase family.</text>
</comment>